<comment type="caution">
    <text evidence="1">The sequence shown here is derived from an EMBL/GenBank/DDBJ whole genome shotgun (WGS) entry which is preliminary data.</text>
</comment>
<reference evidence="1" key="1">
    <citation type="journal article" date="2015" name="Nature">
        <title>Complex archaea that bridge the gap between prokaryotes and eukaryotes.</title>
        <authorList>
            <person name="Spang A."/>
            <person name="Saw J.H."/>
            <person name="Jorgensen S.L."/>
            <person name="Zaremba-Niedzwiedzka K."/>
            <person name="Martijn J."/>
            <person name="Lind A.E."/>
            <person name="van Eijk R."/>
            <person name="Schleper C."/>
            <person name="Guy L."/>
            <person name="Ettema T.J."/>
        </authorList>
    </citation>
    <scope>NUCLEOTIDE SEQUENCE</scope>
</reference>
<gene>
    <name evidence="1" type="ORF">LCGC14_0372020</name>
</gene>
<organism evidence="1">
    <name type="scientific">marine sediment metagenome</name>
    <dbReference type="NCBI Taxonomy" id="412755"/>
    <lineage>
        <taxon>unclassified sequences</taxon>
        <taxon>metagenomes</taxon>
        <taxon>ecological metagenomes</taxon>
    </lineage>
</organism>
<sequence>MIENECKAGNEKDCKNNREEKKCVITCGCGRLFALKLRKLIGIENKFTLAATGQN</sequence>
<protein>
    <submittedName>
        <fullName evidence="1">Uncharacterized protein</fullName>
    </submittedName>
</protein>
<accession>A0A0F9T575</accession>
<proteinExistence type="predicted"/>
<evidence type="ECO:0000313" key="1">
    <source>
        <dbReference type="EMBL" id="KKN76350.1"/>
    </source>
</evidence>
<dbReference type="AlphaFoldDB" id="A0A0F9T575"/>
<dbReference type="EMBL" id="LAZR01000297">
    <property type="protein sequence ID" value="KKN76350.1"/>
    <property type="molecule type" value="Genomic_DNA"/>
</dbReference>
<name>A0A0F9T575_9ZZZZ</name>